<organism evidence="13 14">
    <name type="scientific">Algoriphagus sediminis</name>
    <dbReference type="NCBI Taxonomy" id="3057113"/>
    <lineage>
        <taxon>Bacteria</taxon>
        <taxon>Pseudomonadati</taxon>
        <taxon>Bacteroidota</taxon>
        <taxon>Cytophagia</taxon>
        <taxon>Cytophagales</taxon>
        <taxon>Cyclobacteriaceae</taxon>
        <taxon>Algoriphagus</taxon>
    </lineage>
</organism>
<keyword evidence="4" id="KW-1003">Cell membrane</keyword>
<dbReference type="Proteomes" id="UP001171916">
    <property type="component" value="Unassembled WGS sequence"/>
</dbReference>
<keyword evidence="7" id="KW-0653">Protein transport</keyword>
<keyword evidence="5" id="KW-0997">Cell inner membrane</keyword>
<dbReference type="InterPro" id="IPR037682">
    <property type="entry name" value="TonB_C"/>
</dbReference>
<evidence type="ECO:0000256" key="10">
    <source>
        <dbReference type="SAM" id="MobiDB-lite"/>
    </source>
</evidence>
<evidence type="ECO:0000256" key="7">
    <source>
        <dbReference type="ARBA" id="ARBA00022927"/>
    </source>
</evidence>
<comment type="similarity">
    <text evidence="2">Belongs to the TonB family.</text>
</comment>
<evidence type="ECO:0000256" key="5">
    <source>
        <dbReference type="ARBA" id="ARBA00022519"/>
    </source>
</evidence>
<evidence type="ECO:0000256" key="8">
    <source>
        <dbReference type="ARBA" id="ARBA00022989"/>
    </source>
</evidence>
<dbReference type="PANTHER" id="PTHR33446:SF2">
    <property type="entry name" value="PROTEIN TONB"/>
    <property type="match status" value="1"/>
</dbReference>
<dbReference type="EMBL" id="JAUEPH010000002">
    <property type="protein sequence ID" value="MDN3203432.1"/>
    <property type="molecule type" value="Genomic_DNA"/>
</dbReference>
<feature type="chain" id="PRO_5047531851" evidence="11">
    <location>
        <begin position="20"/>
        <end position="245"/>
    </location>
</feature>
<keyword evidence="14" id="KW-1185">Reference proteome</keyword>
<gene>
    <name evidence="13" type="ORF">QVH07_04705</name>
</gene>
<evidence type="ECO:0000313" key="14">
    <source>
        <dbReference type="Proteomes" id="UP001171916"/>
    </source>
</evidence>
<evidence type="ECO:0000256" key="1">
    <source>
        <dbReference type="ARBA" id="ARBA00004383"/>
    </source>
</evidence>
<evidence type="ECO:0000256" key="3">
    <source>
        <dbReference type="ARBA" id="ARBA00022448"/>
    </source>
</evidence>
<accession>A0ABT7YA87</accession>
<dbReference type="PANTHER" id="PTHR33446">
    <property type="entry name" value="PROTEIN TONB-RELATED"/>
    <property type="match status" value="1"/>
</dbReference>
<dbReference type="InterPro" id="IPR006260">
    <property type="entry name" value="TonB/TolA_C"/>
</dbReference>
<evidence type="ECO:0000313" key="13">
    <source>
        <dbReference type="EMBL" id="MDN3203432.1"/>
    </source>
</evidence>
<dbReference type="PROSITE" id="PS52015">
    <property type="entry name" value="TONB_CTD"/>
    <property type="match status" value="1"/>
</dbReference>
<comment type="subcellular location">
    <subcellularLocation>
        <location evidence="1">Cell inner membrane</location>
        <topology evidence="1">Single-pass membrane protein</topology>
        <orientation evidence="1">Periplasmic side</orientation>
    </subcellularLocation>
</comment>
<keyword evidence="9" id="KW-0472">Membrane</keyword>
<keyword evidence="3" id="KW-0813">Transport</keyword>
<feature type="region of interest" description="Disordered" evidence="10">
    <location>
        <begin position="129"/>
        <end position="153"/>
    </location>
</feature>
<keyword evidence="6" id="KW-0812">Transmembrane</keyword>
<feature type="domain" description="TonB C-terminal" evidence="12">
    <location>
        <begin position="152"/>
        <end position="245"/>
    </location>
</feature>
<dbReference type="InterPro" id="IPR051045">
    <property type="entry name" value="TonB-dependent_transducer"/>
</dbReference>
<evidence type="ECO:0000259" key="12">
    <source>
        <dbReference type="PROSITE" id="PS52015"/>
    </source>
</evidence>
<name>A0ABT7YA87_9BACT</name>
<evidence type="ECO:0000256" key="6">
    <source>
        <dbReference type="ARBA" id="ARBA00022692"/>
    </source>
</evidence>
<reference evidence="13" key="1">
    <citation type="submission" date="2023-06" db="EMBL/GenBank/DDBJ databases">
        <title>Robiginitalea aurantiacus sp. nov. and Algoriphagus sediminis sp. nov., isolated from coastal sediment.</title>
        <authorList>
            <person name="Zhou Z.Y."/>
            <person name="An J."/>
            <person name="Jia Y.W."/>
            <person name="Du Z.J."/>
        </authorList>
    </citation>
    <scope>NUCLEOTIDE SEQUENCE</scope>
    <source>
        <strain evidence="13">C2-7</strain>
    </source>
</reference>
<dbReference type="NCBIfam" id="TIGR01352">
    <property type="entry name" value="tonB_Cterm"/>
    <property type="match status" value="1"/>
</dbReference>
<dbReference type="SUPFAM" id="SSF74653">
    <property type="entry name" value="TolA/TonB C-terminal domain"/>
    <property type="match status" value="1"/>
</dbReference>
<protein>
    <submittedName>
        <fullName evidence="13">Energy transducer TonB</fullName>
    </submittedName>
</protein>
<evidence type="ECO:0000256" key="2">
    <source>
        <dbReference type="ARBA" id="ARBA00006555"/>
    </source>
</evidence>
<keyword evidence="8" id="KW-1133">Transmembrane helix</keyword>
<evidence type="ECO:0000256" key="4">
    <source>
        <dbReference type="ARBA" id="ARBA00022475"/>
    </source>
</evidence>
<dbReference type="Gene3D" id="3.30.1150.10">
    <property type="match status" value="1"/>
</dbReference>
<sequence length="245" mass="28158">MKRVFIGILILFQSSLLTAQELEYLNAYEYPVEDISEYSYSYVKSTSTKGNVIQTQIFNLDTIKVYHATTLLNDKGEASSERVLRYYEDGVMKSNLRQNFDEKTSEEKHYYPNGALKLERIKKKGDTISEKYFDPDGNPADAKDFQEPSPKGGSKAWNKYLTQNLRYPKISMAGGLEGTVVIVFDLDEQGKMTDFKVANPAIERFELEKEAIRVVKFYPEAWEPKMENGVPVKTEIKIPIRFKLS</sequence>
<dbReference type="RefSeq" id="WP_289998994.1">
    <property type="nucleotide sequence ID" value="NZ_JAUEPH010000002.1"/>
</dbReference>
<feature type="signal peptide" evidence="11">
    <location>
        <begin position="1"/>
        <end position="19"/>
    </location>
</feature>
<dbReference type="Pfam" id="PF03544">
    <property type="entry name" value="TonB_C"/>
    <property type="match status" value="1"/>
</dbReference>
<keyword evidence="11" id="KW-0732">Signal</keyword>
<comment type="caution">
    <text evidence="13">The sequence shown here is derived from an EMBL/GenBank/DDBJ whole genome shotgun (WGS) entry which is preliminary data.</text>
</comment>
<proteinExistence type="inferred from homology"/>
<evidence type="ECO:0000256" key="11">
    <source>
        <dbReference type="SAM" id="SignalP"/>
    </source>
</evidence>
<evidence type="ECO:0000256" key="9">
    <source>
        <dbReference type="ARBA" id="ARBA00023136"/>
    </source>
</evidence>